<proteinExistence type="predicted"/>
<evidence type="ECO:0000313" key="2">
    <source>
        <dbReference type="EMBL" id="QIR07846.1"/>
    </source>
</evidence>
<accession>A0ABX6KB76</accession>
<feature type="region of interest" description="Disordered" evidence="1">
    <location>
        <begin position="74"/>
        <end position="95"/>
    </location>
</feature>
<sequence>MTMTYATQKLKEACEADINILNKLTEVKDRAPNYGTPGPRNLDQHAKHAHITNNTGIAWVYTNDGNDQHILALGRKSDGAGSGNSGYIWDKNGNP</sequence>
<keyword evidence="3" id="KW-1185">Reference proteome</keyword>
<evidence type="ECO:0000256" key="1">
    <source>
        <dbReference type="SAM" id="MobiDB-lite"/>
    </source>
</evidence>
<dbReference type="RefSeq" id="WP_077640624.1">
    <property type="nucleotide sequence ID" value="NZ_CP050267.1"/>
</dbReference>
<name>A0ABX6KB76_SALCS</name>
<gene>
    <name evidence="2" type="ORF">HBA18_15775</name>
</gene>
<evidence type="ECO:0000313" key="3">
    <source>
        <dbReference type="Proteomes" id="UP000501408"/>
    </source>
</evidence>
<organism evidence="2 3">
    <name type="scientific">Salinivibrio costicola</name>
    <name type="common">Vibrio costicola</name>
    <dbReference type="NCBI Taxonomy" id="51367"/>
    <lineage>
        <taxon>Bacteria</taxon>
        <taxon>Pseudomonadati</taxon>
        <taxon>Pseudomonadota</taxon>
        <taxon>Gammaproteobacteria</taxon>
        <taxon>Vibrionales</taxon>
        <taxon>Vibrionaceae</taxon>
        <taxon>Salinivibrio</taxon>
    </lineage>
</organism>
<evidence type="ECO:0008006" key="4">
    <source>
        <dbReference type="Google" id="ProtNLM"/>
    </source>
</evidence>
<dbReference type="EMBL" id="CP050267">
    <property type="protein sequence ID" value="QIR07846.1"/>
    <property type="molecule type" value="Genomic_DNA"/>
</dbReference>
<reference evidence="2 3" key="1">
    <citation type="submission" date="2020-03" db="EMBL/GenBank/DDBJ databases">
        <title>Genome mining reveals the biosynthetic pathways of PHA and ectoines of the halophilic strain Salinivibrio costicola M318 isolated from fermented shrimp paste.</title>
        <authorList>
            <person name="Doan T.V."/>
            <person name="Tran L.T."/>
            <person name="Trieu T.A."/>
            <person name="Nguyen Q.V."/>
            <person name="Quach T.N."/>
            <person name="Phi T.Q."/>
            <person name="Kumar S."/>
        </authorList>
    </citation>
    <scope>NUCLEOTIDE SEQUENCE [LARGE SCALE GENOMIC DNA]</scope>
    <source>
        <strain evidence="2 3">M318</strain>
    </source>
</reference>
<protein>
    <recommendedName>
        <fullName evidence="4">Type II secretion system protein GspG C-terminal domain-containing protein</fullName>
    </recommendedName>
</protein>
<dbReference type="Proteomes" id="UP000501408">
    <property type="component" value="Chromosome 2"/>
</dbReference>